<evidence type="ECO:0000313" key="2">
    <source>
        <dbReference type="EMBL" id="ETI39589.1"/>
    </source>
</evidence>
<dbReference type="Proteomes" id="UP000018721">
    <property type="component" value="Unassembled WGS sequence"/>
</dbReference>
<evidence type="ECO:0000313" key="3">
    <source>
        <dbReference type="Proteomes" id="UP000018721"/>
    </source>
</evidence>
<dbReference type="AlphaFoldDB" id="V9EK44"/>
<dbReference type="EMBL" id="ANIZ01002571">
    <property type="protein sequence ID" value="ETI39589.1"/>
    <property type="molecule type" value="Genomic_DNA"/>
</dbReference>
<accession>V9EK44</accession>
<name>V9EK44_PHYNI</name>
<sequence length="88" mass="9862">MKRKSADDIAEWSQRQCETKEQETGTTTAQEVDDFSQKKYPSARYVLLVRLVEGLGVRSSSGLCCCTCSTKSADLRVSVFSKLRPPLR</sequence>
<dbReference type="HOGENOM" id="CLU_2475774_0_0_1"/>
<gene>
    <name evidence="2" type="ORF">F443_14814</name>
</gene>
<evidence type="ECO:0000256" key="1">
    <source>
        <dbReference type="SAM" id="MobiDB-lite"/>
    </source>
</evidence>
<organism evidence="2 3">
    <name type="scientific">Phytophthora nicotianae P1569</name>
    <dbReference type="NCBI Taxonomy" id="1317065"/>
    <lineage>
        <taxon>Eukaryota</taxon>
        <taxon>Sar</taxon>
        <taxon>Stramenopiles</taxon>
        <taxon>Oomycota</taxon>
        <taxon>Peronosporomycetes</taxon>
        <taxon>Peronosporales</taxon>
        <taxon>Peronosporaceae</taxon>
        <taxon>Phytophthora</taxon>
    </lineage>
</organism>
<reference evidence="2 3" key="1">
    <citation type="submission" date="2013-11" db="EMBL/GenBank/DDBJ databases">
        <title>The Genome Sequence of Phytophthora parasitica P1569.</title>
        <authorList>
            <consortium name="The Broad Institute Genomics Platform"/>
            <person name="Russ C."/>
            <person name="Tyler B."/>
            <person name="Panabieres F."/>
            <person name="Shan W."/>
            <person name="Tripathy S."/>
            <person name="Grunwald N."/>
            <person name="Machado M."/>
            <person name="Johnson C.S."/>
            <person name="Arredondo F."/>
            <person name="Hong C."/>
            <person name="Coffey M."/>
            <person name="Young S.K."/>
            <person name="Zeng Q."/>
            <person name="Gargeya S."/>
            <person name="Fitzgerald M."/>
            <person name="Abouelleil A."/>
            <person name="Alvarado L."/>
            <person name="Chapman S.B."/>
            <person name="Gainer-Dewar J."/>
            <person name="Goldberg J."/>
            <person name="Griggs A."/>
            <person name="Gujja S."/>
            <person name="Hansen M."/>
            <person name="Howarth C."/>
            <person name="Imamovic A."/>
            <person name="Ireland A."/>
            <person name="Larimer J."/>
            <person name="McCowan C."/>
            <person name="Murphy C."/>
            <person name="Pearson M."/>
            <person name="Poon T.W."/>
            <person name="Priest M."/>
            <person name="Roberts A."/>
            <person name="Saif S."/>
            <person name="Shea T."/>
            <person name="Sykes S."/>
            <person name="Wortman J."/>
            <person name="Nusbaum C."/>
            <person name="Birren B."/>
        </authorList>
    </citation>
    <scope>NUCLEOTIDE SEQUENCE [LARGE SCALE GENOMIC DNA]</scope>
    <source>
        <strain evidence="2 3">P1569</strain>
    </source>
</reference>
<feature type="region of interest" description="Disordered" evidence="1">
    <location>
        <begin position="1"/>
        <end position="33"/>
    </location>
</feature>
<comment type="caution">
    <text evidence="2">The sequence shown here is derived from an EMBL/GenBank/DDBJ whole genome shotgun (WGS) entry which is preliminary data.</text>
</comment>
<protein>
    <submittedName>
        <fullName evidence="2">Uncharacterized protein</fullName>
    </submittedName>
</protein>
<keyword evidence="3" id="KW-1185">Reference proteome</keyword>
<feature type="non-terminal residue" evidence="2">
    <location>
        <position position="88"/>
    </location>
</feature>
<proteinExistence type="predicted"/>